<feature type="transmembrane region" description="Helical" evidence="2">
    <location>
        <begin position="240"/>
        <end position="268"/>
    </location>
</feature>
<dbReference type="InterPro" id="IPR057514">
    <property type="entry name" value="NTF2_SigF"/>
</dbReference>
<reference evidence="4 5" key="1">
    <citation type="submission" date="2024-09" db="EMBL/GenBank/DDBJ databases">
        <title>Itraconazole resistance in Madurella fahalii resulting from another homologue of gene encoding cytochrome P450 14-alpha sterol demethylase (CYP51).</title>
        <authorList>
            <person name="Yoshioka I."/>
            <person name="Fahal A.H."/>
            <person name="Kaneko S."/>
            <person name="Yaguchi T."/>
        </authorList>
    </citation>
    <scope>NUCLEOTIDE SEQUENCE [LARGE SCALE GENOMIC DNA]</scope>
    <source>
        <strain evidence="4 5">IFM 68171</strain>
    </source>
</reference>
<dbReference type="RefSeq" id="XP_070920690.1">
    <property type="nucleotide sequence ID" value="XM_071064589.1"/>
</dbReference>
<dbReference type="Proteomes" id="UP001628179">
    <property type="component" value="Unassembled WGS sequence"/>
</dbReference>
<proteinExistence type="predicted"/>
<sequence>MEHPVKEIRNVIRSLTQGTPDEQQDAVYRYFLPGASFMHPFCRVPSFVGLKLPGAGELDSRALIVAILKWYKILSPKIELDIESCVFDQRTNLLYVKISQVFSIWLIPFHRAPVSLVTVLHLAPAPAPAPHSSSSATVNGTSSANANPPSTPEQPYDAAQEKLQSIQEGSEPSYAAVVASGPEASASTDQDKDSKQGGGKGGSRGAVAAKGSTDAGSSKPVRYYIKKQEDLYQVNEFLKFVLLAPGASVCGAFQLLATMVCVFGVILLSPLMRAVGIAGRGIQRVA</sequence>
<evidence type="ECO:0000313" key="5">
    <source>
        <dbReference type="Proteomes" id="UP001628179"/>
    </source>
</evidence>
<dbReference type="Pfam" id="PF24840">
    <property type="entry name" value="NTF2_SigF"/>
    <property type="match status" value="1"/>
</dbReference>
<organism evidence="4 5">
    <name type="scientific">Madurella fahalii</name>
    <dbReference type="NCBI Taxonomy" id="1157608"/>
    <lineage>
        <taxon>Eukaryota</taxon>
        <taxon>Fungi</taxon>
        <taxon>Dikarya</taxon>
        <taxon>Ascomycota</taxon>
        <taxon>Pezizomycotina</taxon>
        <taxon>Sordariomycetes</taxon>
        <taxon>Sordariomycetidae</taxon>
        <taxon>Sordariales</taxon>
        <taxon>Sordariales incertae sedis</taxon>
        <taxon>Madurella</taxon>
    </lineage>
</organism>
<dbReference type="PANTHER" id="PTHR35393:SF1">
    <property type="entry name" value="SNOAL-LIKE DOMAIN-CONTAINING PROTEIN"/>
    <property type="match status" value="1"/>
</dbReference>
<keyword evidence="2" id="KW-1133">Transmembrane helix</keyword>
<evidence type="ECO:0000313" key="4">
    <source>
        <dbReference type="EMBL" id="GAB1318960.1"/>
    </source>
</evidence>
<evidence type="ECO:0000256" key="2">
    <source>
        <dbReference type="SAM" id="Phobius"/>
    </source>
</evidence>
<feature type="compositionally biased region" description="Low complexity" evidence="1">
    <location>
        <begin position="130"/>
        <end position="147"/>
    </location>
</feature>
<comment type="caution">
    <text evidence="4">The sequence shown here is derived from an EMBL/GenBank/DDBJ whole genome shotgun (WGS) entry which is preliminary data.</text>
</comment>
<protein>
    <submittedName>
        <fullName evidence="4">Flavin-binding monooxygenase-like protein</fullName>
    </submittedName>
</protein>
<dbReference type="EMBL" id="BAAFSV010000005">
    <property type="protein sequence ID" value="GAB1318960.1"/>
    <property type="molecule type" value="Genomic_DNA"/>
</dbReference>
<feature type="region of interest" description="Disordered" evidence="1">
    <location>
        <begin position="128"/>
        <end position="164"/>
    </location>
</feature>
<evidence type="ECO:0000259" key="3">
    <source>
        <dbReference type="Pfam" id="PF24840"/>
    </source>
</evidence>
<accession>A0ABQ0GN54</accession>
<name>A0ABQ0GN54_9PEZI</name>
<dbReference type="GeneID" id="98179912"/>
<feature type="domain" description="SigF-like NTF2-like" evidence="3">
    <location>
        <begin position="1"/>
        <end position="123"/>
    </location>
</feature>
<keyword evidence="2" id="KW-0472">Membrane</keyword>
<keyword evidence="2" id="KW-0812">Transmembrane</keyword>
<feature type="region of interest" description="Disordered" evidence="1">
    <location>
        <begin position="177"/>
        <end position="218"/>
    </location>
</feature>
<keyword evidence="5" id="KW-1185">Reference proteome</keyword>
<dbReference type="PANTHER" id="PTHR35393">
    <property type="entry name" value="CHROMOSOME 1, WHOLE GENOME SHOTGUN SEQUENCE"/>
    <property type="match status" value="1"/>
</dbReference>
<gene>
    <name evidence="4" type="ORF">MFIFM68171_09170</name>
</gene>
<evidence type="ECO:0000256" key="1">
    <source>
        <dbReference type="SAM" id="MobiDB-lite"/>
    </source>
</evidence>